<accession>A0A1G2DWQ4</accession>
<dbReference type="SUPFAM" id="SSF101386">
    <property type="entry name" value="all-alpha NTP pyrophosphatases"/>
    <property type="match status" value="1"/>
</dbReference>
<comment type="caution">
    <text evidence="1">The sequence shown here is derived from an EMBL/GenBank/DDBJ whole genome shotgun (WGS) entry which is preliminary data.</text>
</comment>
<evidence type="ECO:0008006" key="3">
    <source>
        <dbReference type="Google" id="ProtNLM"/>
    </source>
</evidence>
<organism evidence="1 2">
    <name type="scientific">Candidatus Nealsonbacteria bacterium RBG_13_36_15</name>
    <dbReference type="NCBI Taxonomy" id="1801660"/>
    <lineage>
        <taxon>Bacteria</taxon>
        <taxon>Candidatus Nealsoniibacteriota</taxon>
    </lineage>
</organism>
<dbReference type="EMBL" id="MHLV01000007">
    <property type="protein sequence ID" value="OGZ18024.1"/>
    <property type="molecule type" value="Genomic_DNA"/>
</dbReference>
<proteinExistence type="predicted"/>
<dbReference type="STRING" id="1801660.A2Z78_00570"/>
<reference evidence="1 2" key="1">
    <citation type="journal article" date="2016" name="Nat. Commun.">
        <title>Thousands of microbial genomes shed light on interconnected biogeochemical processes in an aquifer system.</title>
        <authorList>
            <person name="Anantharaman K."/>
            <person name="Brown C.T."/>
            <person name="Hug L.A."/>
            <person name="Sharon I."/>
            <person name="Castelle C.J."/>
            <person name="Probst A.J."/>
            <person name="Thomas B.C."/>
            <person name="Singh A."/>
            <person name="Wilkins M.J."/>
            <person name="Karaoz U."/>
            <person name="Brodie E.L."/>
            <person name="Williams K.H."/>
            <person name="Hubbard S.S."/>
            <person name="Banfield J.F."/>
        </authorList>
    </citation>
    <scope>NUCLEOTIDE SEQUENCE [LARGE SCALE GENOMIC DNA]</scope>
</reference>
<dbReference type="AlphaFoldDB" id="A0A1G2DWQ4"/>
<sequence length="228" mass="26632">MPFVRQNTTINEYQNFVQEIYRLNNDRFFSPWDMLINVERFVARGLKGIRKEDNDKTKLNLLISFSWLMSMMNQFHIGLENEVWKRFPFLCSYCASCPCSCEKKKVKKRQKVFIDEKKRPKTLESFQDMFRKIYPPETRTLEHAGIHLSEEMGEFAEAILAYRGGHEEDDFNNIPLEAADLFSCFMGVFNSMGESIAKELSVMFSNNCHVCENAPCTCSFKAIAEFKS</sequence>
<protein>
    <recommendedName>
        <fullName evidence="3">NTP pyrophosphohydrolase MazG putative catalytic core domain-containing protein</fullName>
    </recommendedName>
</protein>
<evidence type="ECO:0000313" key="2">
    <source>
        <dbReference type="Proteomes" id="UP000176752"/>
    </source>
</evidence>
<dbReference type="Gene3D" id="1.10.287.1080">
    <property type="entry name" value="MazG-like"/>
    <property type="match status" value="1"/>
</dbReference>
<gene>
    <name evidence="1" type="ORF">A2Z78_00570</name>
</gene>
<name>A0A1G2DWQ4_9BACT</name>
<evidence type="ECO:0000313" key="1">
    <source>
        <dbReference type="EMBL" id="OGZ18024.1"/>
    </source>
</evidence>
<dbReference type="Proteomes" id="UP000176752">
    <property type="component" value="Unassembled WGS sequence"/>
</dbReference>